<dbReference type="SMART" id="SM00212">
    <property type="entry name" value="UBCc"/>
    <property type="match status" value="1"/>
</dbReference>
<dbReference type="GO" id="GO:0005634">
    <property type="term" value="C:nucleus"/>
    <property type="evidence" value="ECO:0007669"/>
    <property type="project" value="UniProtKB-SubCell"/>
</dbReference>
<dbReference type="GO" id="GO:0006511">
    <property type="term" value="P:ubiquitin-dependent protein catabolic process"/>
    <property type="evidence" value="ECO:0007669"/>
    <property type="project" value="UniProtKB-ARBA"/>
</dbReference>
<comment type="similarity">
    <text evidence="13">Belongs to the WRKY group II-b family.</text>
</comment>
<dbReference type="GO" id="GO:0061631">
    <property type="term" value="F:ubiquitin conjugating enzyme activity"/>
    <property type="evidence" value="ECO:0007669"/>
    <property type="project" value="UniProtKB-EC"/>
</dbReference>
<keyword evidence="5" id="KW-0833">Ubl conjugation pathway</keyword>
<dbReference type="InterPro" id="IPR003657">
    <property type="entry name" value="WRKY_dom"/>
</dbReference>
<dbReference type="FunFam" id="3.10.110.10:FF:000017">
    <property type="entry name" value="Ubiquitin-conjugating enzyme E2 2"/>
    <property type="match status" value="1"/>
</dbReference>
<organism evidence="18 19">
    <name type="scientific">Anisodus acutangulus</name>
    <dbReference type="NCBI Taxonomy" id="402998"/>
    <lineage>
        <taxon>Eukaryota</taxon>
        <taxon>Viridiplantae</taxon>
        <taxon>Streptophyta</taxon>
        <taxon>Embryophyta</taxon>
        <taxon>Tracheophyta</taxon>
        <taxon>Spermatophyta</taxon>
        <taxon>Magnoliopsida</taxon>
        <taxon>eudicotyledons</taxon>
        <taxon>Gunneridae</taxon>
        <taxon>Pentapetalae</taxon>
        <taxon>asterids</taxon>
        <taxon>lamiids</taxon>
        <taxon>Solanales</taxon>
        <taxon>Solanaceae</taxon>
        <taxon>Solanoideae</taxon>
        <taxon>Hyoscyameae</taxon>
        <taxon>Anisodus</taxon>
    </lineage>
</organism>
<feature type="region of interest" description="Disordered" evidence="15">
    <location>
        <begin position="37"/>
        <end position="77"/>
    </location>
</feature>
<dbReference type="InterPro" id="IPR036576">
    <property type="entry name" value="WRKY_dom_sf"/>
</dbReference>
<evidence type="ECO:0000256" key="8">
    <source>
        <dbReference type="ARBA" id="ARBA00023054"/>
    </source>
</evidence>
<comment type="subcellular location">
    <subcellularLocation>
        <location evidence="1">Nucleus</location>
    </subcellularLocation>
</comment>
<dbReference type="GO" id="GO:0003700">
    <property type="term" value="F:DNA-binding transcription factor activity"/>
    <property type="evidence" value="ECO:0007669"/>
    <property type="project" value="InterPro"/>
</dbReference>
<dbReference type="InterPro" id="IPR016135">
    <property type="entry name" value="UBQ-conjugating_enzyme/RWD"/>
</dbReference>
<evidence type="ECO:0000259" key="16">
    <source>
        <dbReference type="PROSITE" id="PS50127"/>
    </source>
</evidence>
<evidence type="ECO:0000256" key="10">
    <source>
        <dbReference type="ARBA" id="ARBA00023163"/>
    </source>
</evidence>
<dbReference type="Gene3D" id="3.10.110.10">
    <property type="entry name" value="Ubiquitin Conjugating Enzyme"/>
    <property type="match status" value="1"/>
</dbReference>
<evidence type="ECO:0000256" key="15">
    <source>
        <dbReference type="SAM" id="MobiDB-lite"/>
    </source>
</evidence>
<feature type="compositionally biased region" description="Polar residues" evidence="15">
    <location>
        <begin position="165"/>
        <end position="182"/>
    </location>
</feature>
<dbReference type="Pfam" id="PF00179">
    <property type="entry name" value="UQ_con"/>
    <property type="match status" value="1"/>
</dbReference>
<keyword evidence="19" id="KW-1185">Reference proteome</keyword>
<feature type="compositionally biased region" description="Basic and acidic residues" evidence="15">
    <location>
        <begin position="65"/>
        <end position="77"/>
    </location>
</feature>
<comment type="caution">
    <text evidence="18">The sequence shown here is derived from an EMBL/GenBank/DDBJ whole genome shotgun (WGS) entry which is preliminary data.</text>
</comment>
<evidence type="ECO:0000256" key="14">
    <source>
        <dbReference type="PROSITE-ProRule" id="PRU10133"/>
    </source>
</evidence>
<dbReference type="EC" id="2.3.2.23" evidence="2"/>
<evidence type="ECO:0000256" key="12">
    <source>
        <dbReference type="ARBA" id="ARBA00056190"/>
    </source>
</evidence>
<dbReference type="FunFam" id="2.20.25.80:FF:000002">
    <property type="entry name" value="probable WRKY transcription factor 31"/>
    <property type="match status" value="1"/>
</dbReference>
<evidence type="ECO:0000259" key="17">
    <source>
        <dbReference type="PROSITE" id="PS50811"/>
    </source>
</evidence>
<dbReference type="PANTHER" id="PTHR31429:SF122">
    <property type="entry name" value="WRKY TRANSCRIPTION FACTOR 72A"/>
    <property type="match status" value="1"/>
</dbReference>
<feature type="compositionally biased region" description="Polar residues" evidence="15">
    <location>
        <begin position="383"/>
        <end position="392"/>
    </location>
</feature>
<keyword evidence="8" id="KW-0175">Coiled coil</keyword>
<dbReference type="PROSITE" id="PS50811">
    <property type="entry name" value="WRKY"/>
    <property type="match status" value="1"/>
</dbReference>
<evidence type="ECO:0000256" key="4">
    <source>
        <dbReference type="ARBA" id="ARBA00022741"/>
    </source>
</evidence>
<dbReference type="Gene3D" id="2.20.25.80">
    <property type="entry name" value="WRKY domain"/>
    <property type="match status" value="1"/>
</dbReference>
<protein>
    <recommendedName>
        <fullName evidence="2">E2 ubiquitin-conjugating enzyme</fullName>
        <ecNumber evidence="2">2.3.2.23</ecNumber>
    </recommendedName>
</protein>
<evidence type="ECO:0000256" key="3">
    <source>
        <dbReference type="ARBA" id="ARBA00022679"/>
    </source>
</evidence>
<keyword evidence="4" id="KW-0547">Nucleotide-binding</keyword>
<feature type="region of interest" description="Disordered" evidence="15">
    <location>
        <begin position="372"/>
        <end position="392"/>
    </location>
</feature>
<evidence type="ECO:0000256" key="7">
    <source>
        <dbReference type="ARBA" id="ARBA00023015"/>
    </source>
</evidence>
<keyword evidence="11" id="KW-0539">Nucleus</keyword>
<feature type="region of interest" description="Disordered" evidence="15">
    <location>
        <begin position="132"/>
        <end position="197"/>
    </location>
</feature>
<accession>A0A9Q1LJC1</accession>
<reference evidence="19" key="1">
    <citation type="journal article" date="2023" name="Proc. Natl. Acad. Sci. U.S.A.">
        <title>Genomic and structural basis for evolution of tropane alkaloid biosynthesis.</title>
        <authorList>
            <person name="Wanga Y.-J."/>
            <person name="Taina T."/>
            <person name="Yua J.-Y."/>
            <person name="Lia J."/>
            <person name="Xua B."/>
            <person name="Chenc J."/>
            <person name="D'Auriad J.C."/>
            <person name="Huanga J.-P."/>
            <person name="Huanga S.-X."/>
        </authorList>
    </citation>
    <scope>NUCLEOTIDE SEQUENCE [LARGE SCALE GENOMIC DNA]</scope>
    <source>
        <strain evidence="19">cv. KIB-2019</strain>
    </source>
</reference>
<dbReference type="Proteomes" id="UP001152561">
    <property type="component" value="Unassembled WGS sequence"/>
</dbReference>
<keyword evidence="9" id="KW-0238">DNA-binding</keyword>
<dbReference type="GO" id="GO:0005524">
    <property type="term" value="F:ATP binding"/>
    <property type="evidence" value="ECO:0007669"/>
    <property type="project" value="UniProtKB-KW"/>
</dbReference>
<gene>
    <name evidence="18" type="ORF">K7X08_034851</name>
</gene>
<evidence type="ECO:0000256" key="1">
    <source>
        <dbReference type="ARBA" id="ARBA00004123"/>
    </source>
</evidence>
<comment type="function">
    <text evidence="12">Accepts the ubiquitin from the E1 complex and catalyzes its covalent attachment to other proteins.</text>
</comment>
<evidence type="ECO:0000256" key="5">
    <source>
        <dbReference type="ARBA" id="ARBA00022786"/>
    </source>
</evidence>
<dbReference type="PROSITE" id="PS50127">
    <property type="entry name" value="UBC_2"/>
    <property type="match status" value="1"/>
</dbReference>
<dbReference type="InterPro" id="IPR000608">
    <property type="entry name" value="UBC"/>
</dbReference>
<evidence type="ECO:0000256" key="9">
    <source>
        <dbReference type="ARBA" id="ARBA00023125"/>
    </source>
</evidence>
<evidence type="ECO:0000313" key="19">
    <source>
        <dbReference type="Proteomes" id="UP001152561"/>
    </source>
</evidence>
<feature type="region of interest" description="Disordered" evidence="15">
    <location>
        <begin position="1"/>
        <end position="20"/>
    </location>
</feature>
<feature type="domain" description="WRKY" evidence="17">
    <location>
        <begin position="229"/>
        <end position="295"/>
    </location>
</feature>
<feature type="active site" description="Glycyl thioester intermediate" evidence="14">
    <location>
        <position position="679"/>
    </location>
</feature>
<keyword evidence="10" id="KW-0804">Transcription</keyword>
<name>A0A9Q1LJC1_9SOLA</name>
<dbReference type="SMART" id="SM00774">
    <property type="entry name" value="WRKY"/>
    <property type="match status" value="1"/>
</dbReference>
<dbReference type="Pfam" id="PF03106">
    <property type="entry name" value="WRKY"/>
    <property type="match status" value="1"/>
</dbReference>
<dbReference type="OrthoDB" id="1912868at2759"/>
<dbReference type="PROSITE" id="PS00183">
    <property type="entry name" value="UBC_1"/>
    <property type="match status" value="1"/>
</dbReference>
<dbReference type="PANTHER" id="PTHR31429">
    <property type="entry name" value="WRKY TRANSCRIPTION FACTOR 36-RELATED"/>
    <property type="match status" value="1"/>
</dbReference>
<keyword evidence="7" id="KW-0805">Transcription regulation</keyword>
<dbReference type="InterPro" id="IPR023313">
    <property type="entry name" value="UBQ-conjugating_AS"/>
</dbReference>
<feature type="compositionally biased region" description="Basic and acidic residues" evidence="15">
    <location>
        <begin position="9"/>
        <end position="20"/>
    </location>
</feature>
<proteinExistence type="inferred from homology"/>
<dbReference type="InterPro" id="IPR044810">
    <property type="entry name" value="WRKY_plant"/>
</dbReference>
<keyword evidence="6" id="KW-0067">ATP-binding</keyword>
<dbReference type="SUPFAM" id="SSF118290">
    <property type="entry name" value="WRKY DNA-binding domain"/>
    <property type="match status" value="1"/>
</dbReference>
<evidence type="ECO:0000256" key="6">
    <source>
        <dbReference type="ARBA" id="ARBA00022840"/>
    </source>
</evidence>
<keyword evidence="3" id="KW-0808">Transferase</keyword>
<dbReference type="SUPFAM" id="SSF54495">
    <property type="entry name" value="UBC-like"/>
    <property type="match status" value="1"/>
</dbReference>
<evidence type="ECO:0000256" key="11">
    <source>
        <dbReference type="ARBA" id="ARBA00023242"/>
    </source>
</evidence>
<dbReference type="CDD" id="cd23790">
    <property type="entry name" value="UBCc_UBE2A_2B"/>
    <property type="match status" value="1"/>
</dbReference>
<dbReference type="AlphaFoldDB" id="A0A9Q1LJC1"/>
<dbReference type="EMBL" id="JAJAGQ010000018">
    <property type="protein sequence ID" value="KAJ8536450.1"/>
    <property type="molecule type" value="Genomic_DNA"/>
</dbReference>
<dbReference type="GO" id="GO:0043565">
    <property type="term" value="F:sequence-specific DNA binding"/>
    <property type="evidence" value="ECO:0007669"/>
    <property type="project" value="InterPro"/>
</dbReference>
<evidence type="ECO:0000313" key="18">
    <source>
        <dbReference type="EMBL" id="KAJ8536450.1"/>
    </source>
</evidence>
<evidence type="ECO:0000256" key="2">
    <source>
        <dbReference type="ARBA" id="ARBA00012486"/>
    </source>
</evidence>
<sequence length="743" mass="82813">MEASFRKSTHGDVVKEEKIKADEEGFIEDINVLKVGKERKAHEDDNSKSSQQKDLSNDKEDDQLESAKGDMEEVMEENQRLKTHLERIMKDYRNLQMQFHEVVQRHTEKSNTNIRCDEAELVSLSIGRTSSNTKKKLSKILSKDKAKEDDKNGLTLGLDCKFESSVDTPPESSSPANVSPENSLGEVKDENGAETWPPHKILKTVRNEEDDVAQQNPTKRAKVSVRVRCDTPTMNDGCQWRKYGQKIAKGNPCPRAYYRCTVAPSCPVRKQVQRSMEDMSILITTYEGTHNHPLPLSATSMAFTTSAAASMLLSASSSSDTARTTTSATTNALNYYLSDTSKPKPFYLPNSSISSTSHSQYPTITLDLTSSSSTSLLPHHNRTSSSNYPQRYNNSSTNILNFSLLESNPLLPMSWSNGNHAYNKNQDPSSLSFSRRSQEILSQSYLQNINNPKPTQSLLPQDTIAAATKAITSDPKFQSALAVALTSIIGSRGGNNHHIDDKSGQNLKVTEPFPVLCSFPSTSNDPIKCSSSGNTQPENLMLASMQFAASKNKEVIPRLYFPVCLLTATSILAIIRQTLAHALFFPCWVVKMSTPARKRLMRDFKRLQQDPPAGISGAPQDNNIMLWNAVIFGPDDTPWDGGTFKLTLQFSEDYPNKPPTVRFVSRMFHPNIYADGSICLDILQNQWSPIYDVAAILTSIQSLLCDPNPNSPANSEAARLFSENKREYNRRVREIVEQSWTAD</sequence>
<feature type="compositionally biased region" description="Basic and acidic residues" evidence="15">
    <location>
        <begin position="37"/>
        <end position="47"/>
    </location>
</feature>
<feature type="compositionally biased region" description="Basic and acidic residues" evidence="15">
    <location>
        <begin position="141"/>
        <end position="152"/>
    </location>
</feature>
<feature type="domain" description="UBC core" evidence="16">
    <location>
        <begin position="595"/>
        <end position="741"/>
    </location>
</feature>
<evidence type="ECO:0000256" key="13">
    <source>
        <dbReference type="ARBA" id="ARBA00061007"/>
    </source>
</evidence>